<name>A0ABR8DB54_9NOST</name>
<evidence type="ECO:0000313" key="2">
    <source>
        <dbReference type="Proteomes" id="UP000661112"/>
    </source>
</evidence>
<keyword evidence="2" id="KW-1185">Reference proteome</keyword>
<organism evidence="1 2">
    <name type="scientific">Anabaena azotica FACHB-119</name>
    <dbReference type="NCBI Taxonomy" id="947527"/>
    <lineage>
        <taxon>Bacteria</taxon>
        <taxon>Bacillati</taxon>
        <taxon>Cyanobacteriota</taxon>
        <taxon>Cyanophyceae</taxon>
        <taxon>Nostocales</taxon>
        <taxon>Nostocaceae</taxon>
        <taxon>Anabaena</taxon>
        <taxon>Anabaena azotica</taxon>
    </lineage>
</organism>
<proteinExistence type="predicted"/>
<gene>
    <name evidence="1" type="ORF">H6G83_28010</name>
</gene>
<comment type="caution">
    <text evidence="1">The sequence shown here is derived from an EMBL/GenBank/DDBJ whole genome shotgun (WGS) entry which is preliminary data.</text>
</comment>
<dbReference type="Proteomes" id="UP000661112">
    <property type="component" value="Unassembled WGS sequence"/>
</dbReference>
<protein>
    <submittedName>
        <fullName evidence="1">Uncharacterized protein</fullName>
    </submittedName>
</protein>
<dbReference type="EMBL" id="JACJSG010000051">
    <property type="protein sequence ID" value="MBD2504407.1"/>
    <property type="molecule type" value="Genomic_DNA"/>
</dbReference>
<reference evidence="1 2" key="1">
    <citation type="journal article" date="2020" name="ISME J.">
        <title>Comparative genomics reveals insights into cyanobacterial evolution and habitat adaptation.</title>
        <authorList>
            <person name="Chen M.Y."/>
            <person name="Teng W.K."/>
            <person name="Zhao L."/>
            <person name="Hu C.X."/>
            <person name="Zhou Y.K."/>
            <person name="Han B.P."/>
            <person name="Song L.R."/>
            <person name="Shu W.S."/>
        </authorList>
    </citation>
    <scope>NUCLEOTIDE SEQUENCE [LARGE SCALE GENOMIC DNA]</scope>
    <source>
        <strain evidence="1 2">FACHB-119</strain>
    </source>
</reference>
<evidence type="ECO:0000313" key="1">
    <source>
        <dbReference type="EMBL" id="MBD2504407.1"/>
    </source>
</evidence>
<dbReference type="RefSeq" id="WP_190478169.1">
    <property type="nucleotide sequence ID" value="NZ_JACJSG010000051.1"/>
</dbReference>
<sequence length="88" mass="9970">MKSLITSKTMSIDESLRMATTPLELLQPSLAALAIAYTAEFPQILELRPDFMRRVVQYSGWMLITAIQSKLQYQKSFGNGKCRKRSLG</sequence>
<accession>A0ABR8DB54</accession>